<dbReference type="Proteomes" id="UP000179264">
    <property type="component" value="Unassembled WGS sequence"/>
</dbReference>
<dbReference type="InterPro" id="IPR000994">
    <property type="entry name" value="Pept_M24"/>
</dbReference>
<organism evidence="2 3">
    <name type="scientific">Candidatus Zambryskibacteria bacterium RIFCSPHIGHO2_02_38_10.5</name>
    <dbReference type="NCBI Taxonomy" id="1802742"/>
    <lineage>
        <taxon>Bacteria</taxon>
        <taxon>Candidatus Zambryskiibacteriota</taxon>
    </lineage>
</organism>
<feature type="non-terminal residue" evidence="2">
    <location>
        <position position="174"/>
    </location>
</feature>
<comment type="caution">
    <text evidence="2">The sequence shown here is derived from an EMBL/GenBank/DDBJ whole genome shotgun (WGS) entry which is preliminary data.</text>
</comment>
<evidence type="ECO:0000313" key="3">
    <source>
        <dbReference type="Proteomes" id="UP000179264"/>
    </source>
</evidence>
<dbReference type="SUPFAM" id="SSF55920">
    <property type="entry name" value="Creatinase/aminopeptidase"/>
    <property type="match status" value="1"/>
</dbReference>
<protein>
    <recommendedName>
        <fullName evidence="1">Peptidase M24 domain-containing protein</fullName>
    </recommendedName>
</protein>
<dbReference type="PANTHER" id="PTHR43330">
    <property type="entry name" value="METHIONINE AMINOPEPTIDASE"/>
    <property type="match status" value="1"/>
</dbReference>
<sequence length="174" mass="18683">MITIKKPEEIEILKEGGRRLGIVLRKVSEIVKPGISTQELEDLARKLIEDGGDTASFLNYKPRGAKRPFPAAICVSINNEIVHGIPNERPRIIQEGDIVSLDLGITHKGIITDSAVSVGVGKMAPIDQKLIDHCREALALGIKAARGGNHIGDIGYAIESFARPLGYGLSEGLA</sequence>
<accession>A0A1G2T6M5</accession>
<dbReference type="GO" id="GO:0005829">
    <property type="term" value="C:cytosol"/>
    <property type="evidence" value="ECO:0007669"/>
    <property type="project" value="TreeGrafter"/>
</dbReference>
<dbReference type="GO" id="GO:0070006">
    <property type="term" value="F:metalloaminopeptidase activity"/>
    <property type="evidence" value="ECO:0007669"/>
    <property type="project" value="TreeGrafter"/>
</dbReference>
<dbReference type="Pfam" id="PF00557">
    <property type="entry name" value="Peptidase_M24"/>
    <property type="match status" value="1"/>
</dbReference>
<reference evidence="2 3" key="1">
    <citation type="journal article" date="2016" name="Nat. Commun.">
        <title>Thousands of microbial genomes shed light on interconnected biogeochemical processes in an aquifer system.</title>
        <authorList>
            <person name="Anantharaman K."/>
            <person name="Brown C.T."/>
            <person name="Hug L.A."/>
            <person name="Sharon I."/>
            <person name="Castelle C.J."/>
            <person name="Probst A.J."/>
            <person name="Thomas B.C."/>
            <person name="Singh A."/>
            <person name="Wilkins M.J."/>
            <person name="Karaoz U."/>
            <person name="Brodie E.L."/>
            <person name="Williams K.H."/>
            <person name="Hubbard S.S."/>
            <person name="Banfield J.F."/>
        </authorList>
    </citation>
    <scope>NUCLEOTIDE SEQUENCE [LARGE SCALE GENOMIC DNA]</scope>
</reference>
<name>A0A1G2T6M5_9BACT</name>
<evidence type="ECO:0000259" key="1">
    <source>
        <dbReference type="Pfam" id="PF00557"/>
    </source>
</evidence>
<dbReference type="PRINTS" id="PR00599">
    <property type="entry name" value="MAPEPTIDASE"/>
</dbReference>
<feature type="domain" description="Peptidase M24" evidence="1">
    <location>
        <begin position="12"/>
        <end position="167"/>
    </location>
</feature>
<dbReference type="InterPro" id="IPR001714">
    <property type="entry name" value="Pept_M24_MAP"/>
</dbReference>
<dbReference type="InterPro" id="IPR036005">
    <property type="entry name" value="Creatinase/aminopeptidase-like"/>
</dbReference>
<dbReference type="EMBL" id="MHVL01000041">
    <property type="protein sequence ID" value="OHA92678.1"/>
    <property type="molecule type" value="Genomic_DNA"/>
</dbReference>
<proteinExistence type="predicted"/>
<evidence type="ECO:0000313" key="2">
    <source>
        <dbReference type="EMBL" id="OHA92678.1"/>
    </source>
</evidence>
<gene>
    <name evidence="2" type="ORF">A2W58_01370</name>
</gene>
<dbReference type="PANTHER" id="PTHR43330:SF27">
    <property type="entry name" value="METHIONINE AMINOPEPTIDASE"/>
    <property type="match status" value="1"/>
</dbReference>
<dbReference type="AlphaFoldDB" id="A0A1G2T6M5"/>
<dbReference type="Gene3D" id="3.90.230.10">
    <property type="entry name" value="Creatinase/methionine aminopeptidase superfamily"/>
    <property type="match status" value="1"/>
</dbReference>